<dbReference type="EMBL" id="JAWZYT010004054">
    <property type="protein sequence ID" value="KAK4295560.1"/>
    <property type="molecule type" value="Genomic_DNA"/>
</dbReference>
<evidence type="ECO:0000313" key="2">
    <source>
        <dbReference type="Proteomes" id="UP001292094"/>
    </source>
</evidence>
<dbReference type="Proteomes" id="UP001292094">
    <property type="component" value="Unassembled WGS sequence"/>
</dbReference>
<comment type="caution">
    <text evidence="1">The sequence shown here is derived from an EMBL/GenBank/DDBJ whole genome shotgun (WGS) entry which is preliminary data.</text>
</comment>
<name>A0AAE1NSU0_9EUCA</name>
<dbReference type="AlphaFoldDB" id="A0AAE1NSU0"/>
<protein>
    <submittedName>
        <fullName evidence="1">Uncharacterized protein</fullName>
    </submittedName>
</protein>
<gene>
    <name evidence="1" type="ORF">Pmani_031894</name>
</gene>
<evidence type="ECO:0000313" key="1">
    <source>
        <dbReference type="EMBL" id="KAK4295560.1"/>
    </source>
</evidence>
<proteinExistence type="predicted"/>
<sequence length="98" mass="10527">MNTNLTDHSNVGNIIEPYQFKGASTVGVRVGVRVGVDGGRGWWAWTVGVRVGVDGGRGRWAWTVGVDDGREGGRGRWAWKVGVEGVAKTRNRCGACVE</sequence>
<accession>A0AAE1NSU0</accession>
<organism evidence="1 2">
    <name type="scientific">Petrolisthes manimaculis</name>
    <dbReference type="NCBI Taxonomy" id="1843537"/>
    <lineage>
        <taxon>Eukaryota</taxon>
        <taxon>Metazoa</taxon>
        <taxon>Ecdysozoa</taxon>
        <taxon>Arthropoda</taxon>
        <taxon>Crustacea</taxon>
        <taxon>Multicrustacea</taxon>
        <taxon>Malacostraca</taxon>
        <taxon>Eumalacostraca</taxon>
        <taxon>Eucarida</taxon>
        <taxon>Decapoda</taxon>
        <taxon>Pleocyemata</taxon>
        <taxon>Anomura</taxon>
        <taxon>Galatheoidea</taxon>
        <taxon>Porcellanidae</taxon>
        <taxon>Petrolisthes</taxon>
    </lineage>
</organism>
<keyword evidence="2" id="KW-1185">Reference proteome</keyword>
<reference evidence="1" key="1">
    <citation type="submission" date="2023-11" db="EMBL/GenBank/DDBJ databases">
        <title>Genome assemblies of two species of porcelain crab, Petrolisthes cinctipes and Petrolisthes manimaculis (Anomura: Porcellanidae).</title>
        <authorList>
            <person name="Angst P."/>
        </authorList>
    </citation>
    <scope>NUCLEOTIDE SEQUENCE</scope>
    <source>
        <strain evidence="1">PB745_02</strain>
        <tissue evidence="1">Gill</tissue>
    </source>
</reference>